<name>A0ABQ4Z4G1_9ASTR</name>
<dbReference type="EMBL" id="BQNB010010936">
    <property type="protein sequence ID" value="GJS83922.1"/>
    <property type="molecule type" value="Genomic_DNA"/>
</dbReference>
<protein>
    <submittedName>
        <fullName evidence="1">Uncharacterized protein</fullName>
    </submittedName>
</protein>
<keyword evidence="2" id="KW-1185">Reference proteome</keyword>
<proteinExistence type="predicted"/>
<reference evidence="1" key="2">
    <citation type="submission" date="2022-01" db="EMBL/GenBank/DDBJ databases">
        <authorList>
            <person name="Yamashiro T."/>
            <person name="Shiraishi A."/>
            <person name="Satake H."/>
            <person name="Nakayama K."/>
        </authorList>
    </citation>
    <scope>NUCLEOTIDE SEQUENCE</scope>
</reference>
<organism evidence="1 2">
    <name type="scientific">Tanacetum coccineum</name>
    <dbReference type="NCBI Taxonomy" id="301880"/>
    <lineage>
        <taxon>Eukaryota</taxon>
        <taxon>Viridiplantae</taxon>
        <taxon>Streptophyta</taxon>
        <taxon>Embryophyta</taxon>
        <taxon>Tracheophyta</taxon>
        <taxon>Spermatophyta</taxon>
        <taxon>Magnoliopsida</taxon>
        <taxon>eudicotyledons</taxon>
        <taxon>Gunneridae</taxon>
        <taxon>Pentapetalae</taxon>
        <taxon>asterids</taxon>
        <taxon>campanulids</taxon>
        <taxon>Asterales</taxon>
        <taxon>Asteraceae</taxon>
        <taxon>Asteroideae</taxon>
        <taxon>Anthemideae</taxon>
        <taxon>Anthemidinae</taxon>
        <taxon>Tanacetum</taxon>
    </lineage>
</organism>
<dbReference type="Proteomes" id="UP001151760">
    <property type="component" value="Unassembled WGS sequence"/>
</dbReference>
<evidence type="ECO:0000313" key="2">
    <source>
        <dbReference type="Proteomes" id="UP001151760"/>
    </source>
</evidence>
<reference evidence="1" key="1">
    <citation type="journal article" date="2022" name="Int. J. Mol. Sci.">
        <title>Draft Genome of Tanacetum Coccineum: Genomic Comparison of Closely Related Tanacetum-Family Plants.</title>
        <authorList>
            <person name="Yamashiro T."/>
            <person name="Shiraishi A."/>
            <person name="Nakayama K."/>
            <person name="Satake H."/>
        </authorList>
    </citation>
    <scope>NUCLEOTIDE SEQUENCE</scope>
</reference>
<evidence type="ECO:0000313" key="1">
    <source>
        <dbReference type="EMBL" id="GJS83922.1"/>
    </source>
</evidence>
<gene>
    <name evidence="1" type="ORF">Tco_0750463</name>
</gene>
<accession>A0ABQ4Z4G1</accession>
<sequence length="150" mass="17846">MLLQDYDNLGTTMEEYVRFETKKALRNSKVYNWETAKYGMVNWRLDEVDIGILRFFEPKFPSIIYNDALELEPSMPHEPTFDHDIYLNVETPLPKSDCKVHNSKAEKRTLKKQISKKGKFNILNIDEDLFFYNIPRAEDLKLDKSNDYDR</sequence>
<comment type="caution">
    <text evidence="1">The sequence shown here is derived from an EMBL/GenBank/DDBJ whole genome shotgun (WGS) entry which is preliminary data.</text>
</comment>